<feature type="transmembrane region" description="Helical" evidence="1">
    <location>
        <begin position="149"/>
        <end position="167"/>
    </location>
</feature>
<keyword evidence="2" id="KW-0966">Cell projection</keyword>
<organism evidence="2 3">
    <name type="scientific">Neorhizobium turbinariae</name>
    <dbReference type="NCBI Taxonomy" id="2937795"/>
    <lineage>
        <taxon>Bacteria</taxon>
        <taxon>Pseudomonadati</taxon>
        <taxon>Pseudomonadota</taxon>
        <taxon>Alphaproteobacteria</taxon>
        <taxon>Hyphomicrobiales</taxon>
        <taxon>Rhizobiaceae</taxon>
        <taxon>Rhizobium/Agrobacterium group</taxon>
        <taxon>Neorhizobium</taxon>
    </lineage>
</organism>
<keyword evidence="1" id="KW-0472">Membrane</keyword>
<keyword evidence="1" id="KW-0812">Transmembrane</keyword>
<gene>
    <name evidence="2" type="ORF">M0654_04135</name>
</gene>
<keyword evidence="2" id="KW-0282">Flagellum</keyword>
<dbReference type="EMBL" id="JALPRY010000004">
    <property type="protein sequence ID" value="MCK8779168.1"/>
    <property type="molecule type" value="Genomic_DNA"/>
</dbReference>
<keyword evidence="2" id="KW-0969">Cilium</keyword>
<proteinExistence type="predicted"/>
<dbReference type="Proteomes" id="UP001202827">
    <property type="component" value="Unassembled WGS sequence"/>
</dbReference>
<evidence type="ECO:0000313" key="2">
    <source>
        <dbReference type="EMBL" id="MCK8779168.1"/>
    </source>
</evidence>
<protein>
    <submittedName>
        <fullName evidence="2">Flagellar motor protein MotA</fullName>
    </submittedName>
</protein>
<keyword evidence="1" id="KW-1133">Transmembrane helix</keyword>
<name>A0ABT0IMR2_9HYPH</name>
<feature type="transmembrane region" description="Helical" evidence="1">
    <location>
        <begin position="205"/>
        <end position="225"/>
    </location>
</feature>
<dbReference type="RefSeq" id="WP_248681961.1">
    <property type="nucleotide sequence ID" value="NZ_JALPRY010000004.1"/>
</dbReference>
<comment type="caution">
    <text evidence="2">The sequence shown here is derived from an EMBL/GenBank/DDBJ whole genome shotgun (WGS) entry which is preliminary data.</text>
</comment>
<keyword evidence="3" id="KW-1185">Reference proteome</keyword>
<accession>A0ABT0IMR2</accession>
<feature type="transmembrane region" description="Helical" evidence="1">
    <location>
        <begin position="60"/>
        <end position="84"/>
    </location>
</feature>
<sequence>MANATVGDLDESETGRGGYLYKLSNPASFLWTMAIFLIIVGFVAAILYRQAAHAFQTNPGLNGLILGVLLIGIILVFNQVIGLVPEVRWFNSFRAAGSADKVGREPKLLAPMRTLIGSRREMALSTTAFRSILDSIGTRLDESRDTSRYLIGLLVFLGLLGTFWGLIETIGSISNVIGALDPNSGSSNDVLAAIKSGLAQPLSGMGTAFSSSLLGLSGSLILGFLDLQAGRAQNRFYTELENWLSSVTDLGSDLPVAAPVASTGSSAELRALTEQLRALAAAQARGSSDGATNDRSLSAMANLAEGIQGLVKNMRNEQQMLRDWIEAQQEESKAMRRTLDRLSDKIGGK</sequence>
<feature type="transmembrane region" description="Helical" evidence="1">
    <location>
        <begin position="29"/>
        <end position="48"/>
    </location>
</feature>
<evidence type="ECO:0000313" key="3">
    <source>
        <dbReference type="Proteomes" id="UP001202827"/>
    </source>
</evidence>
<evidence type="ECO:0000256" key="1">
    <source>
        <dbReference type="SAM" id="Phobius"/>
    </source>
</evidence>
<reference evidence="2 3" key="1">
    <citation type="submission" date="2022-04" db="EMBL/GenBank/DDBJ databases">
        <title>Rhizobium coralii sp. nov., isolated from coral Turbinaria peltata.</title>
        <authorList>
            <person name="Sun H."/>
        </authorList>
    </citation>
    <scope>NUCLEOTIDE SEQUENCE [LARGE SCALE GENOMIC DNA]</scope>
    <source>
        <strain evidence="2 3">NTR19</strain>
    </source>
</reference>